<reference evidence="1 3" key="1">
    <citation type="submission" date="2018-06" db="EMBL/GenBank/DDBJ databases">
        <authorList>
            <consortium name="Pathogen Informatics"/>
            <person name="Doyle S."/>
        </authorList>
    </citation>
    <scope>NUCLEOTIDE SEQUENCE [LARGE SCALE GENOMIC DNA]</scope>
    <source>
        <strain evidence="1 3">NCTC11159</strain>
    </source>
</reference>
<sequence>MAEWSVWKALEQVRQKKRELDPLFARAGIAPELATIANRICLDLKRSPPTLPLLTGDKTRDAEAMGMYYEGYARQYEEAFYKAENLLRFTWVPEALPIASLVSAEIIRLRDQLKNEQGKTPDFTVLEALLFNYVRLDHPTLALPPDLLSNRRRELTDVAGYPLLVQHAHSEMQNDSVPPLLSEEFKTQLSEHLQRYLASPWLHCPLITQWYVTLALDTGLARKKHDALDDQLTASLLKRRWPSLSNWMPQFEFADQCWYISLSLLALVSLFMEWWWLAAPMVIWLHLSLGAHRRERKEIEDRRAFLLGQAQMLKRTRDRFGVGHISLEKLAFQLRHWDEKGEYFEPQLFDLLALHQHQE</sequence>
<accession>A0A377SYE1</accession>
<dbReference type="RefSeq" id="WP_115230204.1">
    <property type="nucleotide sequence ID" value="NZ_CAWOLO010000027.1"/>
</dbReference>
<dbReference type="EMBL" id="UGHR01000007">
    <property type="protein sequence ID" value="STR46003.1"/>
    <property type="molecule type" value="Genomic_DNA"/>
</dbReference>
<dbReference type="EMBL" id="SMBT01000027">
    <property type="protein sequence ID" value="TCU81159.1"/>
    <property type="molecule type" value="Genomic_DNA"/>
</dbReference>
<organism evidence="1 3">
    <name type="scientific">Iodobacter fluviatilis</name>
    <dbReference type="NCBI Taxonomy" id="537"/>
    <lineage>
        <taxon>Bacteria</taxon>
        <taxon>Pseudomonadati</taxon>
        <taxon>Pseudomonadota</taxon>
        <taxon>Betaproteobacteria</taxon>
        <taxon>Neisseriales</taxon>
        <taxon>Chitinibacteraceae</taxon>
        <taxon>Iodobacter</taxon>
    </lineage>
</organism>
<gene>
    <name evidence="2" type="ORF">EV682_12729</name>
    <name evidence="1" type="ORF">NCTC11159_04606</name>
</gene>
<keyword evidence="4" id="KW-1185">Reference proteome</keyword>
<evidence type="ECO:0000313" key="3">
    <source>
        <dbReference type="Proteomes" id="UP000255108"/>
    </source>
</evidence>
<evidence type="ECO:0000313" key="2">
    <source>
        <dbReference type="EMBL" id="TCU81159.1"/>
    </source>
</evidence>
<dbReference type="OrthoDB" id="9125104at2"/>
<protein>
    <submittedName>
        <fullName evidence="1">Uncharacterized protein</fullName>
    </submittedName>
</protein>
<dbReference type="Proteomes" id="UP000255108">
    <property type="component" value="Unassembled WGS sequence"/>
</dbReference>
<evidence type="ECO:0000313" key="1">
    <source>
        <dbReference type="EMBL" id="STR46003.1"/>
    </source>
</evidence>
<reference evidence="2 4" key="2">
    <citation type="submission" date="2019-03" db="EMBL/GenBank/DDBJ databases">
        <title>Genomic Encyclopedia of Type Strains, Phase IV (KMG-IV): sequencing the most valuable type-strain genomes for metagenomic binning, comparative biology and taxonomic classification.</title>
        <authorList>
            <person name="Goeker M."/>
        </authorList>
    </citation>
    <scope>NUCLEOTIDE SEQUENCE [LARGE SCALE GENOMIC DNA]</scope>
    <source>
        <strain evidence="2 4">DSM 3764</strain>
    </source>
</reference>
<evidence type="ECO:0000313" key="4">
    <source>
        <dbReference type="Proteomes" id="UP000295794"/>
    </source>
</evidence>
<name>A0A377SYE1_9NEIS</name>
<proteinExistence type="predicted"/>
<dbReference type="Proteomes" id="UP000295794">
    <property type="component" value="Unassembled WGS sequence"/>
</dbReference>
<dbReference type="AlphaFoldDB" id="A0A377SYE1"/>